<evidence type="ECO:0000259" key="2">
    <source>
        <dbReference type="Pfam" id="PF13439"/>
    </source>
</evidence>
<proteinExistence type="predicted"/>
<dbReference type="InterPro" id="IPR001296">
    <property type="entry name" value="Glyco_trans_1"/>
</dbReference>
<dbReference type="Proteomes" id="UP000245921">
    <property type="component" value="Unassembled WGS sequence"/>
</dbReference>
<evidence type="ECO:0000259" key="1">
    <source>
        <dbReference type="Pfam" id="PF00534"/>
    </source>
</evidence>
<dbReference type="AlphaFoldDB" id="A0AA45C549"/>
<dbReference type="InterPro" id="IPR028098">
    <property type="entry name" value="Glyco_trans_4-like_N"/>
</dbReference>
<dbReference type="Pfam" id="PF13439">
    <property type="entry name" value="Glyco_transf_4"/>
    <property type="match status" value="1"/>
</dbReference>
<dbReference type="Gene3D" id="3.40.50.2000">
    <property type="entry name" value="Glycogen Phosphorylase B"/>
    <property type="match status" value="2"/>
</dbReference>
<dbReference type="RefSeq" id="WP_109606048.1">
    <property type="nucleotide sequence ID" value="NZ_QGGI01000020.1"/>
</dbReference>
<feature type="domain" description="Glycosyltransferase subfamily 4-like N-terminal" evidence="2">
    <location>
        <begin position="15"/>
        <end position="177"/>
    </location>
</feature>
<accession>A0AA45C549</accession>
<feature type="domain" description="Glycosyl transferase family 1" evidence="1">
    <location>
        <begin position="191"/>
        <end position="355"/>
    </location>
</feature>
<protein>
    <submittedName>
        <fullName evidence="3">N-acetyllactosaminide 3-alpha-galactosyltransferase/rhamnosyl/mannosyltransferase</fullName>
    </submittedName>
</protein>
<sequence>MKKALTVNKMYRPEIGGVEIVAESIAKLLKKNNYESKVLTYNNINKLRNDIIDEIEVQRLPTIFQKGPVRWSNKYKKSIKKESVNSDIIIFHFPSFQPEIDLLFRNKYRNAKKICFYHADIVGRGFIGNIYNQIITHNFLKKMDKIIVTSPNMKISSKYLEKFQDKIEVIPLFVDTDHFYYREKNKREFLINELKNKKEKIIIYIGRLGRYKGLDYLIESFKELDKKNGLVIIGKGPKEEELKAKVNELNLENEILFLDHVTYKELPEYYSAADLFVLPSIDRGEAFGLVVTEAMACGVPVITTELGTGTSFHNFDGITGKVIEPKNSMYLTKAIEEILNNPKKYKKENIINRAKDFSFEKFEKNVEEKIIGVIKK</sequence>
<dbReference type="PANTHER" id="PTHR45947">
    <property type="entry name" value="SULFOQUINOVOSYL TRANSFERASE SQD2"/>
    <property type="match status" value="1"/>
</dbReference>
<evidence type="ECO:0000313" key="3">
    <source>
        <dbReference type="EMBL" id="PWJ88102.1"/>
    </source>
</evidence>
<evidence type="ECO:0000313" key="4">
    <source>
        <dbReference type="Proteomes" id="UP000245921"/>
    </source>
</evidence>
<organism evidence="3 4">
    <name type="scientific">Oceanotoga teriensis</name>
    <dbReference type="NCBI Taxonomy" id="515440"/>
    <lineage>
        <taxon>Bacteria</taxon>
        <taxon>Thermotogati</taxon>
        <taxon>Thermotogota</taxon>
        <taxon>Thermotogae</taxon>
        <taxon>Petrotogales</taxon>
        <taxon>Petrotogaceae</taxon>
        <taxon>Oceanotoga</taxon>
    </lineage>
</organism>
<keyword evidence="4" id="KW-1185">Reference proteome</keyword>
<dbReference type="PANTHER" id="PTHR45947:SF3">
    <property type="entry name" value="SULFOQUINOVOSYL TRANSFERASE SQD2"/>
    <property type="match status" value="1"/>
</dbReference>
<dbReference type="Pfam" id="PF00534">
    <property type="entry name" value="Glycos_transf_1"/>
    <property type="match status" value="1"/>
</dbReference>
<dbReference type="SUPFAM" id="SSF53756">
    <property type="entry name" value="UDP-Glycosyltransferase/glycogen phosphorylase"/>
    <property type="match status" value="1"/>
</dbReference>
<dbReference type="EMBL" id="QGGI01000020">
    <property type="protein sequence ID" value="PWJ88102.1"/>
    <property type="molecule type" value="Genomic_DNA"/>
</dbReference>
<dbReference type="InterPro" id="IPR050194">
    <property type="entry name" value="Glycosyltransferase_grp1"/>
</dbReference>
<comment type="caution">
    <text evidence="3">The sequence shown here is derived from an EMBL/GenBank/DDBJ whole genome shotgun (WGS) entry which is preliminary data.</text>
</comment>
<reference evidence="3 4" key="1">
    <citation type="submission" date="2018-05" db="EMBL/GenBank/DDBJ databases">
        <title>Genomic Encyclopedia of Type Strains, Phase IV (KMG-IV): sequencing the most valuable type-strain genomes for metagenomic binning, comparative biology and taxonomic classification.</title>
        <authorList>
            <person name="Goeker M."/>
        </authorList>
    </citation>
    <scope>NUCLEOTIDE SEQUENCE [LARGE SCALE GENOMIC DNA]</scope>
    <source>
        <strain evidence="3 4">DSM 24906</strain>
    </source>
</reference>
<dbReference type="GO" id="GO:0016757">
    <property type="term" value="F:glycosyltransferase activity"/>
    <property type="evidence" value="ECO:0007669"/>
    <property type="project" value="InterPro"/>
</dbReference>
<gene>
    <name evidence="3" type="ORF">C7380_12040</name>
</gene>
<name>A0AA45C549_9BACT</name>